<dbReference type="GeneID" id="40723948"/>
<keyword evidence="7" id="KW-0539">Nucleus</keyword>
<feature type="domain" description="PCI" evidence="8">
    <location>
        <begin position="288"/>
        <end position="457"/>
    </location>
</feature>
<evidence type="ECO:0000256" key="1">
    <source>
        <dbReference type="ARBA" id="ARBA00004123"/>
    </source>
</evidence>
<evidence type="ECO:0000313" key="10">
    <source>
        <dbReference type="Proteomes" id="UP000306050"/>
    </source>
</evidence>
<gene>
    <name evidence="9" type="ORF">EX895_001053</name>
</gene>
<evidence type="ECO:0000256" key="4">
    <source>
        <dbReference type="ARBA" id="ARBA00014879"/>
    </source>
</evidence>
<evidence type="ECO:0000259" key="8">
    <source>
        <dbReference type="PROSITE" id="PS50250"/>
    </source>
</evidence>
<keyword evidence="6" id="KW-0736">Signalosome</keyword>
<dbReference type="KEGG" id="sgra:EX895_001053"/>
<evidence type="ECO:0000256" key="2">
    <source>
        <dbReference type="ARBA" id="ARBA00004496"/>
    </source>
</evidence>
<keyword evidence="5" id="KW-0963">Cytoplasm</keyword>
<dbReference type="PROSITE" id="PS50250">
    <property type="entry name" value="PCI"/>
    <property type="match status" value="1"/>
</dbReference>
<proteinExistence type="inferred from homology"/>
<protein>
    <recommendedName>
        <fullName evidence="4">COP9 signalosome complex subunit 2</fullName>
    </recommendedName>
</protein>
<dbReference type="SMART" id="SM00088">
    <property type="entry name" value="PINT"/>
    <property type="match status" value="1"/>
</dbReference>
<accession>A0A4U7L1D5</accession>
<comment type="similarity">
    <text evidence="3">Belongs to the CSN2 family.</text>
</comment>
<comment type="caution">
    <text evidence="9">The sequence shown here is derived from an EMBL/GenBank/DDBJ whole genome shotgun (WGS) entry which is preliminary data.</text>
</comment>
<dbReference type="SUPFAM" id="SSF46785">
    <property type="entry name" value="Winged helix' DNA-binding domain"/>
    <property type="match status" value="1"/>
</dbReference>
<comment type="subcellular location">
    <subcellularLocation>
        <location evidence="2">Cytoplasm</location>
    </subcellularLocation>
    <subcellularLocation>
        <location evidence="1">Nucleus</location>
    </subcellularLocation>
</comment>
<name>A0A4U7L1D5_9BASI</name>
<dbReference type="SMART" id="SM00753">
    <property type="entry name" value="PAM"/>
    <property type="match status" value="1"/>
</dbReference>
<dbReference type="GO" id="GO:0005737">
    <property type="term" value="C:cytoplasm"/>
    <property type="evidence" value="ECO:0007669"/>
    <property type="project" value="UniProtKB-SubCell"/>
</dbReference>
<dbReference type="InterPro" id="IPR000717">
    <property type="entry name" value="PCI_dom"/>
</dbReference>
<keyword evidence="10" id="KW-1185">Reference proteome</keyword>
<dbReference type="FunFam" id="1.25.40.570:FF:000006">
    <property type="entry name" value="COP9 signalosome complex subunit 2"/>
    <property type="match status" value="1"/>
</dbReference>
<sequence>MAQLFTRTCWTSPVTIIITHIITTRHLCAATSAATKAIMSDEEFIMDDAADEDYDFEYEEDDDLDDADADIENRYYNAKSIKDADPDGAIRELKAVVEAEKEKGDWGFKALKQQTKINFHRGHHAEALESYTQLLAYTKSAVTRNYSEKSINNILDYVSNATDVGLSTMQSFYDVTKSALEDAKNERLSVKTDLKLARIWLARKEWNRLAKSLKELRAYCTSQDGTDDQSKGTILLEIFALEIQMYGEVANFKKLKEVYNSTLQVKSAIPHPRIMGVIRECGGKMHMSEKNWAAAQVDFFQAFLNYDEAGSTQRIQVLKYLVLAHMLMGSDINPFDSQETKPYKNDPEIVAMTNLVAAYQRREVHEAEKILRENKRTILEDPFIKAYIDDVLRGLRTQYLIDTIKPYSRMQLGYLAQQLNIGVDQVEDLLMSLILDESIKARIDQVGQCVELDRSANSSGKPHYLALGKWNAELDRIGSSVHTKHASGAASGSGASVGASLLRMGMGLGGMAPTPLR</sequence>
<dbReference type="Pfam" id="PF01399">
    <property type="entry name" value="PCI"/>
    <property type="match status" value="1"/>
</dbReference>
<dbReference type="Proteomes" id="UP000306050">
    <property type="component" value="Chromosome SGRAM_1"/>
</dbReference>
<dbReference type="AlphaFoldDB" id="A0A4U7L1D5"/>
<evidence type="ECO:0000256" key="3">
    <source>
        <dbReference type="ARBA" id="ARBA00009318"/>
    </source>
</evidence>
<dbReference type="InterPro" id="IPR050871">
    <property type="entry name" value="26S_Proteasome/COP9_Components"/>
</dbReference>
<dbReference type="OrthoDB" id="194139at2759"/>
<dbReference type="RefSeq" id="XP_029743039.1">
    <property type="nucleotide sequence ID" value="XM_029881653.1"/>
</dbReference>
<evidence type="ECO:0000256" key="6">
    <source>
        <dbReference type="ARBA" id="ARBA00022790"/>
    </source>
</evidence>
<evidence type="ECO:0000256" key="7">
    <source>
        <dbReference type="ARBA" id="ARBA00023242"/>
    </source>
</evidence>
<dbReference type="PANTHER" id="PTHR10678">
    <property type="entry name" value="26S PROTEASOME NON-ATPASE REGULATORY SUBUNIT 11/COP9 SIGNALOSOME COMPLEX SUBUNIT 2"/>
    <property type="match status" value="1"/>
</dbReference>
<dbReference type="GO" id="GO:0008180">
    <property type="term" value="C:COP9 signalosome"/>
    <property type="evidence" value="ECO:0007669"/>
    <property type="project" value="UniProtKB-KW"/>
</dbReference>
<dbReference type="EMBL" id="SRRM01000002">
    <property type="protein sequence ID" value="TKY91054.1"/>
    <property type="molecule type" value="Genomic_DNA"/>
</dbReference>
<evidence type="ECO:0000313" key="9">
    <source>
        <dbReference type="EMBL" id="TKY91054.1"/>
    </source>
</evidence>
<reference evidence="9 10" key="1">
    <citation type="submission" date="2019-05" db="EMBL/GenBank/DDBJ databases">
        <title>Sporisorium graminicola CBS 10092 draft sequencing and annotation.</title>
        <authorList>
            <person name="Solano-Gonzalez S."/>
            <person name="Caddick M.X."/>
            <person name="Darby A."/>
        </authorList>
    </citation>
    <scope>NUCLEOTIDE SEQUENCE [LARGE SCALE GENOMIC DNA]</scope>
    <source>
        <strain evidence="9 10">CBS 10092</strain>
    </source>
</reference>
<dbReference type="InterPro" id="IPR036390">
    <property type="entry name" value="WH_DNA-bd_sf"/>
</dbReference>
<organism evidence="9 10">
    <name type="scientific">Sporisorium graminicola</name>
    <dbReference type="NCBI Taxonomy" id="280036"/>
    <lineage>
        <taxon>Eukaryota</taxon>
        <taxon>Fungi</taxon>
        <taxon>Dikarya</taxon>
        <taxon>Basidiomycota</taxon>
        <taxon>Ustilaginomycotina</taxon>
        <taxon>Ustilaginomycetes</taxon>
        <taxon>Ustilaginales</taxon>
        <taxon>Ustilaginaceae</taxon>
        <taxon>Sporisorium</taxon>
    </lineage>
</organism>
<evidence type="ECO:0000256" key="5">
    <source>
        <dbReference type="ARBA" id="ARBA00022490"/>
    </source>
</evidence>
<dbReference type="Gene3D" id="1.25.40.570">
    <property type="match status" value="1"/>
</dbReference>